<dbReference type="RefSeq" id="WP_041109843.1">
    <property type="nucleotide sequence ID" value="NZ_RHQL01000010.1"/>
</dbReference>
<feature type="chain" id="PRO_5018740199" evidence="1">
    <location>
        <begin position="22"/>
        <end position="271"/>
    </location>
</feature>
<organism evidence="2 3">
    <name type="scientific">Stutzerimonas xanthomarina</name>
    <dbReference type="NCBI Taxonomy" id="271420"/>
    <lineage>
        <taxon>Bacteria</taxon>
        <taxon>Pseudomonadati</taxon>
        <taxon>Pseudomonadota</taxon>
        <taxon>Gammaproteobacteria</taxon>
        <taxon>Pseudomonadales</taxon>
        <taxon>Pseudomonadaceae</taxon>
        <taxon>Stutzerimonas</taxon>
    </lineage>
</organism>
<dbReference type="EMBL" id="RHQL01000010">
    <property type="protein sequence ID" value="RRV08803.1"/>
    <property type="molecule type" value="Genomic_DNA"/>
</dbReference>
<evidence type="ECO:0000313" key="2">
    <source>
        <dbReference type="EMBL" id="RRV08803.1"/>
    </source>
</evidence>
<sequence>MNYLSAATACLLLITASAAQAAVEIRTSDIEQTDSLTVCATEANAIALAKAWNRSWEEADAFLLDHSEDCDSVSMRQSIPYTIDLQSAHDGIVEVLGFPTPSTLWMPLSQASRDLFASFGHEYGPAEAYFGLEMYTPMDGLYSSAAQYRDAVAMHYVYLLAGKVFSLWYDPNTESVISMSILQNSSYDPVTGELRLEQPIINRTQTYRLRQQSNGDTLELQDAVIANKDFFPSRTLHRQKSGLIELDAKPGSRAGKLLQNFISLSTSEARP</sequence>
<proteinExistence type="predicted"/>
<evidence type="ECO:0000313" key="3">
    <source>
        <dbReference type="Proteomes" id="UP000276506"/>
    </source>
</evidence>
<dbReference type="AlphaFoldDB" id="A0A3R8VD40"/>
<dbReference type="Proteomes" id="UP000276506">
    <property type="component" value="Unassembled WGS sequence"/>
</dbReference>
<feature type="signal peptide" evidence="1">
    <location>
        <begin position="1"/>
        <end position="21"/>
    </location>
</feature>
<gene>
    <name evidence="2" type="ORF">EGJ28_16170</name>
</gene>
<name>A0A3R8VD40_9GAMM</name>
<reference evidence="2 3" key="1">
    <citation type="submission" date="2018-10" db="EMBL/GenBank/DDBJ databases">
        <title>Transmission dynamics of multidrug resistant bacteria on intensive care unit surfaces.</title>
        <authorList>
            <person name="D'Souza A.W."/>
            <person name="Potter R.F."/>
            <person name="Wallace M."/>
            <person name="Shupe A."/>
            <person name="Patel S."/>
            <person name="Sun S."/>
            <person name="Gul D."/>
            <person name="Kwon J.H."/>
            <person name="Andleeb S."/>
            <person name="Burnham C.-A.D."/>
            <person name="Dantas G."/>
        </authorList>
    </citation>
    <scope>NUCLEOTIDE SEQUENCE [LARGE SCALE GENOMIC DNA]</scope>
    <source>
        <strain evidence="2 3">PX_177</strain>
    </source>
</reference>
<protein>
    <submittedName>
        <fullName evidence="2">Uncharacterized protein</fullName>
    </submittedName>
</protein>
<evidence type="ECO:0000256" key="1">
    <source>
        <dbReference type="SAM" id="SignalP"/>
    </source>
</evidence>
<comment type="caution">
    <text evidence="2">The sequence shown here is derived from an EMBL/GenBank/DDBJ whole genome shotgun (WGS) entry which is preliminary data.</text>
</comment>
<accession>A0A3R8VD40</accession>
<keyword evidence="1" id="KW-0732">Signal</keyword>